<accession>A0A1W1CIN5</accession>
<dbReference type="AlphaFoldDB" id="A0A1W1CIN5"/>
<reference evidence="1" key="1">
    <citation type="submission" date="2016-10" db="EMBL/GenBank/DDBJ databases">
        <authorList>
            <person name="de Groot N.N."/>
        </authorList>
    </citation>
    <scope>NUCLEOTIDE SEQUENCE</scope>
</reference>
<sequence>MKIEAFQRMLQQRTENKIKMLDAKLNNMNKILETVVIDHLRKINILLEDSIKKAYLDNQEPFKESIEALNTHINKKSIKMIVDDKSLSPSLEDLYHKIINEIRISKTEIMERDNRNSVHLNNLIVKISDKVSVPMLKDLIRATESIKDYERSILNEARSIKKTQNNFLGRKGFQS</sequence>
<evidence type="ECO:0000313" key="1">
    <source>
        <dbReference type="EMBL" id="SFV65567.1"/>
    </source>
</evidence>
<organism evidence="1">
    <name type="scientific">hydrothermal vent metagenome</name>
    <dbReference type="NCBI Taxonomy" id="652676"/>
    <lineage>
        <taxon>unclassified sequences</taxon>
        <taxon>metagenomes</taxon>
        <taxon>ecological metagenomes</taxon>
    </lineage>
</organism>
<proteinExistence type="predicted"/>
<name>A0A1W1CIN5_9ZZZZ</name>
<protein>
    <submittedName>
        <fullName evidence="1">Uncharacterized protein</fullName>
    </submittedName>
</protein>
<gene>
    <name evidence="1" type="ORF">MNB_SV-13-1751</name>
</gene>
<dbReference type="EMBL" id="FPHM01000095">
    <property type="protein sequence ID" value="SFV65567.1"/>
    <property type="molecule type" value="Genomic_DNA"/>
</dbReference>